<evidence type="ECO:0000256" key="1">
    <source>
        <dbReference type="ARBA" id="ARBA00005564"/>
    </source>
</evidence>
<dbReference type="SUPFAM" id="SSF50974">
    <property type="entry name" value="Nitrous oxide reductase, N-terminal domain"/>
    <property type="match status" value="1"/>
</dbReference>
<keyword evidence="2" id="KW-0313">Glucose metabolism</keyword>
<evidence type="ECO:0000313" key="3">
    <source>
        <dbReference type="EMBL" id="OZY86652.1"/>
    </source>
</evidence>
<comment type="caution">
    <text evidence="3">The sequence shown here is derived from an EMBL/GenBank/DDBJ whole genome shotgun (WGS) entry which is preliminary data.</text>
</comment>
<dbReference type="Proteomes" id="UP000216101">
    <property type="component" value="Unassembled WGS sequence"/>
</dbReference>
<reference evidence="4" key="1">
    <citation type="submission" date="2017-05" db="EMBL/GenBank/DDBJ databases">
        <authorList>
            <person name="Barney B.M."/>
        </authorList>
    </citation>
    <scope>NUCLEOTIDE SEQUENCE [LARGE SCALE GENOMIC DNA]</scope>
    <source>
        <strain evidence="4">PSBB022</strain>
    </source>
</reference>
<dbReference type="PANTHER" id="PTHR30344:SF1">
    <property type="entry name" value="6-PHOSPHOGLUCONOLACTONASE"/>
    <property type="match status" value="1"/>
</dbReference>
<dbReference type="InterPro" id="IPR011045">
    <property type="entry name" value="N2O_reductase_N"/>
</dbReference>
<dbReference type="InterPro" id="IPR015943">
    <property type="entry name" value="WD40/YVTN_repeat-like_dom_sf"/>
</dbReference>
<dbReference type="RefSeq" id="WP_094984274.1">
    <property type="nucleotide sequence ID" value="NZ_NHNI01000001.1"/>
</dbReference>
<evidence type="ECO:0000313" key="4">
    <source>
        <dbReference type="Proteomes" id="UP000216101"/>
    </source>
</evidence>
<dbReference type="PANTHER" id="PTHR30344">
    <property type="entry name" value="6-PHOSPHOGLUCONOLACTONASE-RELATED"/>
    <property type="match status" value="1"/>
</dbReference>
<dbReference type="Pfam" id="PF10282">
    <property type="entry name" value="Lactonase"/>
    <property type="match status" value="1"/>
</dbReference>
<dbReference type="GO" id="GO:0005829">
    <property type="term" value="C:cytosol"/>
    <property type="evidence" value="ECO:0007669"/>
    <property type="project" value="TreeGrafter"/>
</dbReference>
<name>A0A266Q9Y1_9GAMM</name>
<dbReference type="GO" id="GO:0006006">
    <property type="term" value="P:glucose metabolic process"/>
    <property type="evidence" value="ECO:0007669"/>
    <property type="project" value="UniProtKB-KW"/>
</dbReference>
<proteinExistence type="inferred from homology"/>
<keyword evidence="2" id="KW-0119">Carbohydrate metabolism</keyword>
<evidence type="ECO:0008006" key="5">
    <source>
        <dbReference type="Google" id="ProtNLM"/>
    </source>
</evidence>
<dbReference type="GO" id="GO:0017057">
    <property type="term" value="F:6-phosphogluconolactonase activity"/>
    <property type="evidence" value="ECO:0007669"/>
    <property type="project" value="TreeGrafter"/>
</dbReference>
<dbReference type="AlphaFoldDB" id="A0A266Q9Y1"/>
<protein>
    <recommendedName>
        <fullName evidence="5">6-phosphogluconolactonase</fullName>
    </recommendedName>
</protein>
<dbReference type="InterPro" id="IPR019405">
    <property type="entry name" value="Lactonase_7-beta_prop"/>
</dbReference>
<organism evidence="3 4">
    <name type="scientific">Cellvibrio mixtus</name>
    <dbReference type="NCBI Taxonomy" id="39650"/>
    <lineage>
        <taxon>Bacteria</taxon>
        <taxon>Pseudomonadati</taxon>
        <taxon>Pseudomonadota</taxon>
        <taxon>Gammaproteobacteria</taxon>
        <taxon>Cellvibrionales</taxon>
        <taxon>Cellvibrionaceae</taxon>
        <taxon>Cellvibrio</taxon>
    </lineage>
</organism>
<comment type="similarity">
    <text evidence="1">Belongs to the cycloisomerase 2 family.</text>
</comment>
<keyword evidence="4" id="KW-1185">Reference proteome</keyword>
<accession>A0A266Q9Y1</accession>
<dbReference type="Gene3D" id="2.130.10.10">
    <property type="entry name" value="YVTN repeat-like/Quinoprotein amine dehydrogenase"/>
    <property type="match status" value="1"/>
</dbReference>
<gene>
    <name evidence="3" type="ORF">CBP51_06445</name>
</gene>
<sequence length="347" mass="37833">MAGVSCYATSVIYVANTDAKTISVFTLSESSGQVNLLQTLSVDGAIMPMALAPNKKLLYAAIRSIPYHLVVLDIDPTSGQLALRAKVPLVDNMANISIDHTGHYLFAASYSGNRISVHTLDAQGIPLPNVQVLSTGSHPHQISAGPDNQFVYVSLLGDDRMDYFRLNSEESITDVLQPILSPAVTLPSGSGPRHFVFSAQGNFLYVLHELSGYVQVYARRATDGSLAFVEQHQLMDGVKPWAADIHLTPKGDFLYASERATSRLYGYRINPKNGRLNPIGSWETEAQPRAFTISPDGRFLVVAGQLSHRISIYAIHPLTGALQFLSSHKTGKNPVWVNMMNLSSSNH</sequence>
<dbReference type="InterPro" id="IPR050282">
    <property type="entry name" value="Cycloisomerase_2"/>
</dbReference>
<dbReference type="EMBL" id="NHNI01000001">
    <property type="protein sequence ID" value="OZY86652.1"/>
    <property type="molecule type" value="Genomic_DNA"/>
</dbReference>
<evidence type="ECO:0000256" key="2">
    <source>
        <dbReference type="ARBA" id="ARBA00022526"/>
    </source>
</evidence>